<keyword evidence="2" id="KW-1185">Reference proteome</keyword>
<gene>
    <name evidence="1" type="ORF">DFH07DRAFT_765651</name>
</gene>
<name>A0AAD7K6I9_9AGAR</name>
<accession>A0AAD7K6I9</accession>
<comment type="caution">
    <text evidence="1">The sequence shown here is derived from an EMBL/GenBank/DDBJ whole genome shotgun (WGS) entry which is preliminary data.</text>
</comment>
<sequence length="160" mass="16982">MVCPSKISVNATTATANRTVGTSAARTQIPLSANPSVSSPVVSSNTSATASTLHNSRTPLGNGFFRTLAEKLVSNIKLSLLPGNTFYPVKELWTQKPHGRNGEGPDVRHSTPTLQVANERDVLALDTEEHGFTLLPSSNPALAYLENHSHSVSAACTQTF</sequence>
<evidence type="ECO:0000313" key="2">
    <source>
        <dbReference type="Proteomes" id="UP001215280"/>
    </source>
</evidence>
<dbReference type="Proteomes" id="UP001215280">
    <property type="component" value="Unassembled WGS sequence"/>
</dbReference>
<protein>
    <submittedName>
        <fullName evidence="1">Uncharacterized protein</fullName>
    </submittedName>
</protein>
<dbReference type="AlphaFoldDB" id="A0AAD7K6I9"/>
<evidence type="ECO:0000313" key="1">
    <source>
        <dbReference type="EMBL" id="KAJ7779361.1"/>
    </source>
</evidence>
<reference evidence="1" key="1">
    <citation type="submission" date="2023-03" db="EMBL/GenBank/DDBJ databases">
        <title>Massive genome expansion in bonnet fungi (Mycena s.s.) driven by repeated elements and novel gene families across ecological guilds.</title>
        <authorList>
            <consortium name="Lawrence Berkeley National Laboratory"/>
            <person name="Harder C.B."/>
            <person name="Miyauchi S."/>
            <person name="Viragh M."/>
            <person name="Kuo A."/>
            <person name="Thoen E."/>
            <person name="Andreopoulos B."/>
            <person name="Lu D."/>
            <person name="Skrede I."/>
            <person name="Drula E."/>
            <person name="Henrissat B."/>
            <person name="Morin E."/>
            <person name="Kohler A."/>
            <person name="Barry K."/>
            <person name="LaButti K."/>
            <person name="Morin E."/>
            <person name="Salamov A."/>
            <person name="Lipzen A."/>
            <person name="Mereny Z."/>
            <person name="Hegedus B."/>
            <person name="Baldrian P."/>
            <person name="Stursova M."/>
            <person name="Weitz H."/>
            <person name="Taylor A."/>
            <person name="Grigoriev I.V."/>
            <person name="Nagy L.G."/>
            <person name="Martin F."/>
            <person name="Kauserud H."/>
        </authorList>
    </citation>
    <scope>NUCLEOTIDE SEQUENCE</scope>
    <source>
        <strain evidence="1">CBHHK188m</strain>
    </source>
</reference>
<proteinExistence type="predicted"/>
<organism evidence="1 2">
    <name type="scientific">Mycena maculata</name>
    <dbReference type="NCBI Taxonomy" id="230809"/>
    <lineage>
        <taxon>Eukaryota</taxon>
        <taxon>Fungi</taxon>
        <taxon>Dikarya</taxon>
        <taxon>Basidiomycota</taxon>
        <taxon>Agaricomycotina</taxon>
        <taxon>Agaricomycetes</taxon>
        <taxon>Agaricomycetidae</taxon>
        <taxon>Agaricales</taxon>
        <taxon>Marasmiineae</taxon>
        <taxon>Mycenaceae</taxon>
        <taxon>Mycena</taxon>
    </lineage>
</organism>
<dbReference type="EMBL" id="JARJLG010000007">
    <property type="protein sequence ID" value="KAJ7779361.1"/>
    <property type="molecule type" value="Genomic_DNA"/>
</dbReference>